<proteinExistence type="predicted"/>
<dbReference type="RefSeq" id="WP_232592372.1">
    <property type="nucleotide sequence ID" value="NZ_BSPD01000020.1"/>
</dbReference>
<dbReference type="EMBL" id="BSPD01000020">
    <property type="protein sequence ID" value="GLS24804.1"/>
    <property type="molecule type" value="Genomic_DNA"/>
</dbReference>
<keyword evidence="3" id="KW-1185">Reference proteome</keyword>
<dbReference type="AlphaFoldDB" id="A0AA37T2B1"/>
<protein>
    <submittedName>
        <fullName evidence="2">Uncharacterized protein</fullName>
    </submittedName>
</protein>
<keyword evidence="1" id="KW-0732">Signal</keyword>
<name>A0AA37T2B1_9GAMM</name>
<evidence type="ECO:0000256" key="1">
    <source>
        <dbReference type="SAM" id="SignalP"/>
    </source>
</evidence>
<feature type="chain" id="PRO_5041256037" evidence="1">
    <location>
        <begin position="20"/>
        <end position="111"/>
    </location>
</feature>
<organism evidence="2 3">
    <name type="scientific">Marinibactrum halimedae</name>
    <dbReference type="NCBI Taxonomy" id="1444977"/>
    <lineage>
        <taxon>Bacteria</taxon>
        <taxon>Pseudomonadati</taxon>
        <taxon>Pseudomonadota</taxon>
        <taxon>Gammaproteobacteria</taxon>
        <taxon>Cellvibrionales</taxon>
        <taxon>Cellvibrionaceae</taxon>
        <taxon>Marinibactrum</taxon>
    </lineage>
</organism>
<evidence type="ECO:0000313" key="2">
    <source>
        <dbReference type="EMBL" id="GLS24804.1"/>
    </source>
</evidence>
<reference evidence="2 3" key="1">
    <citation type="journal article" date="2014" name="Int. J. Syst. Evol. Microbiol.">
        <title>Complete genome sequence of Corynebacterium casei LMG S-19264T (=DSM 44701T), isolated from a smear-ripened cheese.</title>
        <authorList>
            <consortium name="US DOE Joint Genome Institute (JGI-PGF)"/>
            <person name="Walter F."/>
            <person name="Albersmeier A."/>
            <person name="Kalinowski J."/>
            <person name="Ruckert C."/>
        </authorList>
    </citation>
    <scope>NUCLEOTIDE SEQUENCE [LARGE SCALE GENOMIC DNA]</scope>
    <source>
        <strain evidence="2 3">NBRC 110095</strain>
    </source>
</reference>
<comment type="caution">
    <text evidence="2">The sequence shown here is derived from an EMBL/GenBank/DDBJ whole genome shotgun (WGS) entry which is preliminary data.</text>
</comment>
<gene>
    <name evidence="2" type="ORF">GCM10007877_05180</name>
</gene>
<evidence type="ECO:0000313" key="3">
    <source>
        <dbReference type="Proteomes" id="UP001156870"/>
    </source>
</evidence>
<dbReference type="Proteomes" id="UP001156870">
    <property type="component" value="Unassembled WGS sequence"/>
</dbReference>
<sequence length="111" mass="12572">MKKLLLSIFLVMASFQASADLHFTGWFKISQLFVSNANNYHFRIYGMPRMDYCSASPDWAYLNENTSGSEGKMSVLLSAYAMGKQVNLRVEDKDGGNGTIRCHIVEFFVKD</sequence>
<accession>A0AA37T2B1</accession>
<feature type="signal peptide" evidence="1">
    <location>
        <begin position="1"/>
        <end position="19"/>
    </location>
</feature>